<proteinExistence type="predicted"/>
<feature type="chain" id="PRO_5026750549" description="IPTL-CTERM protein sorting domain-containing protein" evidence="2">
    <location>
        <begin position="26"/>
        <end position="205"/>
    </location>
</feature>
<protein>
    <recommendedName>
        <fullName evidence="3">IPTL-CTERM protein sorting domain-containing protein</fullName>
    </recommendedName>
</protein>
<keyword evidence="1" id="KW-1133">Transmembrane helix</keyword>
<dbReference type="Pfam" id="PF18203">
    <property type="entry name" value="IPTL-CTERM"/>
    <property type="match status" value="1"/>
</dbReference>
<dbReference type="NCBIfam" id="TIGR04174">
    <property type="entry name" value="IPTL_CTERM"/>
    <property type="match status" value="1"/>
</dbReference>
<keyword evidence="1" id="KW-0472">Membrane</keyword>
<keyword evidence="2" id="KW-0732">Signal</keyword>
<keyword evidence="1" id="KW-0812">Transmembrane</keyword>
<feature type="domain" description="IPTL-CTERM protein sorting" evidence="3">
    <location>
        <begin position="178"/>
        <end position="205"/>
    </location>
</feature>
<evidence type="ECO:0000256" key="1">
    <source>
        <dbReference type="SAM" id="Phobius"/>
    </source>
</evidence>
<organism evidence="4 5">
    <name type="scientific">Usitatibacter rugosus</name>
    <dbReference type="NCBI Taxonomy" id="2732067"/>
    <lineage>
        <taxon>Bacteria</taxon>
        <taxon>Pseudomonadati</taxon>
        <taxon>Pseudomonadota</taxon>
        <taxon>Betaproteobacteria</taxon>
        <taxon>Nitrosomonadales</taxon>
        <taxon>Usitatibacteraceae</taxon>
        <taxon>Usitatibacter</taxon>
    </lineage>
</organism>
<evidence type="ECO:0000313" key="4">
    <source>
        <dbReference type="EMBL" id="QJR11296.1"/>
    </source>
</evidence>
<feature type="transmembrane region" description="Helical" evidence="1">
    <location>
        <begin position="183"/>
        <end position="201"/>
    </location>
</feature>
<sequence>MKAVARAVAVLVVSLASLASLTANAATVVSTWPLGQTPTLVTNINGPANAQQTSFTGYVAGPYNYVLLPLTVTQTGTYTATSSTTNVLNTTWILNGIFSPSPVAPATPLANFIVAVLALNTNPKVGTFTGFNLVAGQQYSVLVAFNSGSTPVDVSTFTINGPGGSCITLGSSTNCSRVPTLDSWALLLLALLAMGAGMLHMRRRR</sequence>
<dbReference type="EMBL" id="CP053069">
    <property type="protein sequence ID" value="QJR11296.1"/>
    <property type="molecule type" value="Genomic_DNA"/>
</dbReference>
<name>A0A6M4GVT2_9PROT</name>
<dbReference type="KEGG" id="uru:DSM104443_02370"/>
<evidence type="ECO:0000259" key="3">
    <source>
        <dbReference type="Pfam" id="PF18203"/>
    </source>
</evidence>
<feature type="signal peptide" evidence="2">
    <location>
        <begin position="1"/>
        <end position="25"/>
    </location>
</feature>
<dbReference type="AlphaFoldDB" id="A0A6M4GVT2"/>
<evidence type="ECO:0000313" key="5">
    <source>
        <dbReference type="Proteomes" id="UP000501534"/>
    </source>
</evidence>
<gene>
    <name evidence="4" type="ORF">DSM104443_02370</name>
</gene>
<dbReference type="RefSeq" id="WP_171092532.1">
    <property type="nucleotide sequence ID" value="NZ_CP053069.1"/>
</dbReference>
<dbReference type="Proteomes" id="UP000501534">
    <property type="component" value="Chromosome"/>
</dbReference>
<evidence type="ECO:0000256" key="2">
    <source>
        <dbReference type="SAM" id="SignalP"/>
    </source>
</evidence>
<accession>A0A6M4GVT2</accession>
<dbReference type="InterPro" id="IPR026442">
    <property type="entry name" value="IPTL_CTERM"/>
</dbReference>
<keyword evidence="5" id="KW-1185">Reference proteome</keyword>
<reference evidence="4 5" key="1">
    <citation type="submission" date="2020-04" db="EMBL/GenBank/DDBJ databases">
        <title>Usitatibacter rugosus gen. nov., sp. nov. and Usitatibacter palustris sp. nov., novel members of Usitatibacteraceae fam. nov. within the order Nitrosomonadales isolated from soil.</title>
        <authorList>
            <person name="Huber K.J."/>
            <person name="Neumann-Schaal M."/>
            <person name="Geppert A."/>
            <person name="Luckner M."/>
            <person name="Wanner G."/>
            <person name="Overmann J."/>
        </authorList>
    </citation>
    <scope>NUCLEOTIDE SEQUENCE [LARGE SCALE GENOMIC DNA]</scope>
    <source>
        <strain evidence="4 5">0125_3</strain>
    </source>
</reference>